<dbReference type="EMBL" id="BGZK01001344">
    <property type="protein sequence ID" value="GBP77716.1"/>
    <property type="molecule type" value="Genomic_DNA"/>
</dbReference>
<accession>A0A4C1YN91</accession>
<dbReference type="AlphaFoldDB" id="A0A4C1YN91"/>
<dbReference type="Proteomes" id="UP000299102">
    <property type="component" value="Unassembled WGS sequence"/>
</dbReference>
<evidence type="ECO:0000313" key="1">
    <source>
        <dbReference type="EMBL" id="GBP77716.1"/>
    </source>
</evidence>
<name>A0A4C1YN91_EUMVA</name>
<organism evidence="1 2">
    <name type="scientific">Eumeta variegata</name>
    <name type="common">Bagworm moth</name>
    <name type="synonym">Eumeta japonica</name>
    <dbReference type="NCBI Taxonomy" id="151549"/>
    <lineage>
        <taxon>Eukaryota</taxon>
        <taxon>Metazoa</taxon>
        <taxon>Ecdysozoa</taxon>
        <taxon>Arthropoda</taxon>
        <taxon>Hexapoda</taxon>
        <taxon>Insecta</taxon>
        <taxon>Pterygota</taxon>
        <taxon>Neoptera</taxon>
        <taxon>Endopterygota</taxon>
        <taxon>Lepidoptera</taxon>
        <taxon>Glossata</taxon>
        <taxon>Ditrysia</taxon>
        <taxon>Tineoidea</taxon>
        <taxon>Psychidae</taxon>
        <taxon>Oiketicinae</taxon>
        <taxon>Eumeta</taxon>
    </lineage>
</organism>
<keyword evidence="2" id="KW-1185">Reference proteome</keyword>
<sequence>SVCARARRTRQGARRAGADEDLLDRIGAPLSSDDRFIGAARPRTAAAPPYSHLEINFRENFNSEWPPSDVRRSVYAFTLSGREVLRSTSRHEYERVRGRSDICVYACALAFIRTS</sequence>
<proteinExistence type="predicted"/>
<comment type="caution">
    <text evidence="1">The sequence shown here is derived from an EMBL/GenBank/DDBJ whole genome shotgun (WGS) entry which is preliminary data.</text>
</comment>
<gene>
    <name evidence="1" type="ORF">EVAR_55380_1</name>
</gene>
<reference evidence="1 2" key="1">
    <citation type="journal article" date="2019" name="Commun. Biol.">
        <title>The bagworm genome reveals a unique fibroin gene that provides high tensile strength.</title>
        <authorList>
            <person name="Kono N."/>
            <person name="Nakamura H."/>
            <person name="Ohtoshi R."/>
            <person name="Tomita M."/>
            <person name="Numata K."/>
            <person name="Arakawa K."/>
        </authorList>
    </citation>
    <scope>NUCLEOTIDE SEQUENCE [LARGE SCALE GENOMIC DNA]</scope>
</reference>
<feature type="non-terminal residue" evidence="1">
    <location>
        <position position="1"/>
    </location>
</feature>
<evidence type="ECO:0000313" key="2">
    <source>
        <dbReference type="Proteomes" id="UP000299102"/>
    </source>
</evidence>
<protein>
    <submittedName>
        <fullName evidence="1">Uncharacterized protein</fullName>
    </submittedName>
</protein>